<dbReference type="PANTHER" id="PTHR22803">
    <property type="entry name" value="MANNOSE, PHOSPHOLIPASE, LECTIN RECEPTOR RELATED"/>
    <property type="match status" value="1"/>
</dbReference>
<dbReference type="Proteomes" id="UP000887540">
    <property type="component" value="Unplaced"/>
</dbReference>
<accession>A0A914CXB0</accession>
<evidence type="ECO:0000259" key="1">
    <source>
        <dbReference type="PROSITE" id="PS50041"/>
    </source>
</evidence>
<feature type="domain" description="C-type lectin" evidence="1">
    <location>
        <begin position="22"/>
        <end position="89"/>
    </location>
</feature>
<keyword evidence="2" id="KW-1185">Reference proteome</keyword>
<proteinExistence type="predicted"/>
<dbReference type="InterPro" id="IPR001304">
    <property type="entry name" value="C-type_lectin-like"/>
</dbReference>
<protein>
    <submittedName>
        <fullName evidence="3">C-type lectin domain-containing protein</fullName>
    </submittedName>
</protein>
<dbReference type="InterPro" id="IPR016187">
    <property type="entry name" value="CTDL_fold"/>
</dbReference>
<dbReference type="CDD" id="cd00037">
    <property type="entry name" value="CLECT"/>
    <property type="match status" value="1"/>
</dbReference>
<reference evidence="3" key="1">
    <citation type="submission" date="2022-11" db="UniProtKB">
        <authorList>
            <consortium name="WormBaseParasite"/>
        </authorList>
    </citation>
    <scope>IDENTIFICATION</scope>
</reference>
<dbReference type="Pfam" id="PF00059">
    <property type="entry name" value="Lectin_C"/>
    <property type="match status" value="1"/>
</dbReference>
<name>A0A914CXB0_9BILA</name>
<evidence type="ECO:0000313" key="2">
    <source>
        <dbReference type="Proteomes" id="UP000887540"/>
    </source>
</evidence>
<dbReference type="InterPro" id="IPR016186">
    <property type="entry name" value="C-type_lectin-like/link_sf"/>
</dbReference>
<dbReference type="PROSITE" id="PS50041">
    <property type="entry name" value="C_TYPE_LECTIN_2"/>
    <property type="match status" value="1"/>
</dbReference>
<dbReference type="InterPro" id="IPR050111">
    <property type="entry name" value="C-type_lectin/snaclec_domain"/>
</dbReference>
<dbReference type="Gene3D" id="3.10.100.10">
    <property type="entry name" value="Mannose-Binding Protein A, subunit A"/>
    <property type="match status" value="1"/>
</dbReference>
<organism evidence="2 3">
    <name type="scientific">Acrobeloides nanus</name>
    <dbReference type="NCBI Taxonomy" id="290746"/>
    <lineage>
        <taxon>Eukaryota</taxon>
        <taxon>Metazoa</taxon>
        <taxon>Ecdysozoa</taxon>
        <taxon>Nematoda</taxon>
        <taxon>Chromadorea</taxon>
        <taxon>Rhabditida</taxon>
        <taxon>Tylenchina</taxon>
        <taxon>Cephalobomorpha</taxon>
        <taxon>Cephaloboidea</taxon>
        <taxon>Cephalobidae</taxon>
        <taxon>Acrobeloides</taxon>
    </lineage>
</organism>
<dbReference type="SUPFAM" id="SSF56436">
    <property type="entry name" value="C-type lectin-like"/>
    <property type="match status" value="1"/>
</dbReference>
<sequence>MLSKLRLTKSILRYAKSILGVQNYWIGGLADSTGNYSYWEWIDYKSFKYTNWALDQPVYTTPDYCLIQNPANGQWSAVTCDHRKPYMCEFSNSSSLCPPSWLHTTAFGGEKCLGFVILLKMITNEKSKIV</sequence>
<dbReference type="AlphaFoldDB" id="A0A914CXB0"/>
<evidence type="ECO:0000313" key="3">
    <source>
        <dbReference type="WBParaSite" id="ACRNAN_scaffold15236.g17048.t1"/>
    </source>
</evidence>
<dbReference type="WBParaSite" id="ACRNAN_scaffold15236.g17048.t1">
    <property type="protein sequence ID" value="ACRNAN_scaffold15236.g17048.t1"/>
    <property type="gene ID" value="ACRNAN_scaffold15236.g17048"/>
</dbReference>